<keyword evidence="5" id="KW-1133">Transmembrane helix</keyword>
<name>A0ABR9R1X9_9FIRM</name>
<dbReference type="SUPFAM" id="SSF50156">
    <property type="entry name" value="PDZ domain-like"/>
    <property type="match status" value="1"/>
</dbReference>
<gene>
    <name evidence="7" type="ORF">INF35_05095</name>
</gene>
<dbReference type="InterPro" id="IPR009003">
    <property type="entry name" value="Peptidase_S1_PA"/>
</dbReference>
<dbReference type="InterPro" id="IPR036034">
    <property type="entry name" value="PDZ_sf"/>
</dbReference>
<keyword evidence="3" id="KW-0378">Hydrolase</keyword>
<keyword evidence="5" id="KW-0472">Membrane</keyword>
<protein>
    <submittedName>
        <fullName evidence="7">Trypsin-like peptidase domain-containing protein</fullName>
    </submittedName>
</protein>
<sequence length="503" mass="51060">MSNEFDYSGLYHNNDQNNNAPNTGASNQGASTGAAEGGVHDAAPGAAPENNAQQPQNGYTGYPNVGSSGMNTANTARTDYSTQQPNQQAQQPGAQFDGYTSSVHAGGDNGYNYTSAPVQPPKKQPKKKGTGKKVALRIVAGICVVALGFGSGFAGAVVAARTGLAGNTVVMQTVDRQTDEDGSQGSAGGTALSTQDVASLVSPSVVVITTEQMVSSNNLWFGGSYVQSGAGSGVIISEDGYILTCAHVVNGATNVKVQLNGSDTQYDATVVGLDTASDIAVIKIEATGLTPAVIGDSDQLAVGEEVIAVGNPLGTLGGTVTNGIISALNRQITVEDNEMTLIQTNAAVSPGNSGGGLFNANGELIGIVNAKSDDSEAEGLGFAIPINTAVSIAQELISTGYVARPALGITVIAIQDAQTAMQYGVSNYGVYILSVNPGSGAEAAGLQQGDRIVSVGDTVVSTSNDVTNYIQKMNVGDVVSMQVERDGKLMSFDVTLGESSAAQ</sequence>
<dbReference type="Pfam" id="PF13180">
    <property type="entry name" value="PDZ_2"/>
    <property type="match status" value="1"/>
</dbReference>
<dbReference type="InterPro" id="IPR051201">
    <property type="entry name" value="Chloro_Bact_Ser_Proteases"/>
</dbReference>
<dbReference type="PANTHER" id="PTHR43343">
    <property type="entry name" value="PEPTIDASE S12"/>
    <property type="match status" value="1"/>
</dbReference>
<dbReference type="PANTHER" id="PTHR43343:SF3">
    <property type="entry name" value="PROTEASE DO-LIKE 8, CHLOROPLASTIC"/>
    <property type="match status" value="1"/>
</dbReference>
<evidence type="ECO:0000313" key="8">
    <source>
        <dbReference type="Proteomes" id="UP000768567"/>
    </source>
</evidence>
<evidence type="ECO:0000256" key="3">
    <source>
        <dbReference type="ARBA" id="ARBA00022801"/>
    </source>
</evidence>
<accession>A0ABR9R1X9</accession>
<proteinExistence type="inferred from homology"/>
<evidence type="ECO:0000256" key="4">
    <source>
        <dbReference type="SAM" id="MobiDB-lite"/>
    </source>
</evidence>
<evidence type="ECO:0000259" key="6">
    <source>
        <dbReference type="PROSITE" id="PS50106"/>
    </source>
</evidence>
<feature type="transmembrane region" description="Helical" evidence="5">
    <location>
        <begin position="134"/>
        <end position="160"/>
    </location>
</feature>
<dbReference type="Pfam" id="PF13365">
    <property type="entry name" value="Trypsin_2"/>
    <property type="match status" value="1"/>
</dbReference>
<dbReference type="InterPro" id="IPR001478">
    <property type="entry name" value="PDZ"/>
</dbReference>
<feature type="compositionally biased region" description="Polar residues" evidence="4">
    <location>
        <begin position="50"/>
        <end position="82"/>
    </location>
</feature>
<evidence type="ECO:0000256" key="5">
    <source>
        <dbReference type="SAM" id="Phobius"/>
    </source>
</evidence>
<keyword evidence="8" id="KW-1185">Reference proteome</keyword>
<keyword evidence="5" id="KW-0812">Transmembrane</keyword>
<dbReference type="Gene3D" id="2.40.10.10">
    <property type="entry name" value="Trypsin-like serine proteases"/>
    <property type="match status" value="2"/>
</dbReference>
<dbReference type="SUPFAM" id="SSF50494">
    <property type="entry name" value="Trypsin-like serine proteases"/>
    <property type="match status" value="1"/>
</dbReference>
<feature type="domain" description="PDZ" evidence="6">
    <location>
        <begin position="396"/>
        <end position="487"/>
    </location>
</feature>
<dbReference type="PROSITE" id="PS50106">
    <property type="entry name" value="PDZ"/>
    <property type="match status" value="1"/>
</dbReference>
<dbReference type="Gene3D" id="2.30.42.10">
    <property type="match status" value="1"/>
</dbReference>
<comment type="caution">
    <text evidence="7">The sequence shown here is derived from an EMBL/GenBank/DDBJ whole genome shotgun (WGS) entry which is preliminary data.</text>
</comment>
<dbReference type="InterPro" id="IPR043504">
    <property type="entry name" value="Peptidase_S1_PA_chymotrypsin"/>
</dbReference>
<feature type="region of interest" description="Disordered" evidence="4">
    <location>
        <begin position="1"/>
        <end position="131"/>
    </location>
</feature>
<dbReference type="SMART" id="SM00228">
    <property type="entry name" value="PDZ"/>
    <property type="match status" value="1"/>
</dbReference>
<dbReference type="PRINTS" id="PR00834">
    <property type="entry name" value="PROTEASES2C"/>
</dbReference>
<feature type="compositionally biased region" description="Low complexity" evidence="4">
    <location>
        <begin position="83"/>
        <end position="95"/>
    </location>
</feature>
<dbReference type="RefSeq" id="WP_193500407.1">
    <property type="nucleotide sequence ID" value="NZ_JADCKC010000001.1"/>
</dbReference>
<organism evidence="7 8">
    <name type="scientific">Gemmiger gallinarum</name>
    <dbReference type="NCBI Taxonomy" id="2779354"/>
    <lineage>
        <taxon>Bacteria</taxon>
        <taxon>Bacillati</taxon>
        <taxon>Bacillota</taxon>
        <taxon>Clostridia</taxon>
        <taxon>Eubacteriales</taxon>
        <taxon>Gemmiger</taxon>
    </lineage>
</organism>
<dbReference type="InterPro" id="IPR001940">
    <property type="entry name" value="Peptidase_S1C"/>
</dbReference>
<dbReference type="Proteomes" id="UP000768567">
    <property type="component" value="Unassembled WGS sequence"/>
</dbReference>
<evidence type="ECO:0000256" key="2">
    <source>
        <dbReference type="ARBA" id="ARBA00022670"/>
    </source>
</evidence>
<evidence type="ECO:0000256" key="1">
    <source>
        <dbReference type="ARBA" id="ARBA00010541"/>
    </source>
</evidence>
<dbReference type="EMBL" id="JADCKC010000001">
    <property type="protein sequence ID" value="MBE5037158.1"/>
    <property type="molecule type" value="Genomic_DNA"/>
</dbReference>
<feature type="compositionally biased region" description="Polar residues" evidence="4">
    <location>
        <begin position="1"/>
        <end position="31"/>
    </location>
</feature>
<comment type="similarity">
    <text evidence="1">Belongs to the peptidase S1C family.</text>
</comment>
<keyword evidence="2" id="KW-0645">Protease</keyword>
<reference evidence="7 8" key="1">
    <citation type="submission" date="2020-10" db="EMBL/GenBank/DDBJ databases">
        <title>ChiBAC.</title>
        <authorList>
            <person name="Zenner C."/>
            <person name="Hitch T.C.A."/>
            <person name="Clavel T."/>
        </authorList>
    </citation>
    <scope>NUCLEOTIDE SEQUENCE [LARGE SCALE GENOMIC DNA]</scope>
    <source>
        <strain evidence="7 8">DSM 109015</strain>
    </source>
</reference>
<evidence type="ECO:0000313" key="7">
    <source>
        <dbReference type="EMBL" id="MBE5037158.1"/>
    </source>
</evidence>